<feature type="transmembrane region" description="Helical" evidence="5">
    <location>
        <begin position="53"/>
        <end position="70"/>
    </location>
</feature>
<protein>
    <recommendedName>
        <fullName evidence="6">O-antigen ligase-related domain-containing protein</fullName>
    </recommendedName>
</protein>
<dbReference type="GO" id="GO:0016020">
    <property type="term" value="C:membrane"/>
    <property type="evidence" value="ECO:0007669"/>
    <property type="project" value="UniProtKB-SubCell"/>
</dbReference>
<evidence type="ECO:0000313" key="8">
    <source>
        <dbReference type="Proteomes" id="UP000236000"/>
    </source>
</evidence>
<dbReference type="Proteomes" id="UP000236000">
    <property type="component" value="Unassembled WGS sequence"/>
</dbReference>
<keyword evidence="4 5" id="KW-0472">Membrane</keyword>
<keyword evidence="3 5" id="KW-1133">Transmembrane helix</keyword>
<dbReference type="InterPro" id="IPR007016">
    <property type="entry name" value="O-antigen_ligase-rel_domated"/>
</dbReference>
<feature type="transmembrane region" description="Helical" evidence="5">
    <location>
        <begin position="433"/>
        <end position="453"/>
    </location>
</feature>
<feature type="transmembrane region" description="Helical" evidence="5">
    <location>
        <begin position="243"/>
        <end position="270"/>
    </location>
</feature>
<feature type="transmembrane region" description="Helical" evidence="5">
    <location>
        <begin position="167"/>
        <end position="188"/>
    </location>
</feature>
<evidence type="ECO:0000256" key="2">
    <source>
        <dbReference type="ARBA" id="ARBA00022692"/>
    </source>
</evidence>
<name>A0A2N8HEG7_9BACT</name>
<accession>A0A2N8HEG7</accession>
<evidence type="ECO:0000256" key="4">
    <source>
        <dbReference type="ARBA" id="ARBA00023136"/>
    </source>
</evidence>
<feature type="transmembrane region" description="Helical" evidence="5">
    <location>
        <begin position="31"/>
        <end position="48"/>
    </location>
</feature>
<organism evidence="7 8">
    <name type="scientific">Akkermansia muciniphila</name>
    <dbReference type="NCBI Taxonomy" id="239935"/>
    <lineage>
        <taxon>Bacteria</taxon>
        <taxon>Pseudomonadati</taxon>
        <taxon>Verrucomicrobiota</taxon>
        <taxon>Verrucomicrobiia</taxon>
        <taxon>Verrucomicrobiales</taxon>
        <taxon>Akkermansiaceae</taxon>
        <taxon>Akkermansia</taxon>
    </lineage>
</organism>
<feature type="transmembrane region" description="Helical" evidence="5">
    <location>
        <begin position="76"/>
        <end position="92"/>
    </location>
</feature>
<sequence>MNGNLFKVVLISVVAILLAIIGGVMSADGDPFSIALAVSPFVLAGLYLMKEKVWYLWIWLPIIFLPVGQMADYAPLLAYTITVPFYLWNVMIKRSSLTWNSIPLQDIAVLVIFMHVAYIFLSHPFGLGLNVLEDYYGGKGYILFLQALIAYLCLSSLKTTSQQFGRVLQWAILLVILSTLITTARNILSPDAAGADPAAAAAGPGQENTRQGTLLLISQLVVQLVIINYSVWQMIKRPWRAALLLMGLAGAMLSGFRNMMAQLLLLFFLVSLIYRRWVSCILIPVFGMAMLLIMSSAGALHSLPFGVQRTLSALPFLDVNVQARMDAEGSTNWRLEMWQWALDDREHFIQDKVFGDGFSRDISIVKANIYEEAYNLSQDQASFAWNGIWHSGPISTIQTLGYVGLALYAILSVIGMTYAWIVSRIYRDHQYKLGILYVSTLYFIKPITFFFLFGDSVTIAQDIISLGIIKILFSCAKKEGLYVPLHVRREYMPLIIRKTEEKPQLAGTPAISG</sequence>
<reference evidence="7 8" key="1">
    <citation type="journal article" date="2017" name="BMC Genomics">
        <title>Genome sequencing of 39 Akkermansia muciniphila isolates reveals its population structure, genomic and functional diverisity, and global distribution in mammalian gut microbiotas.</title>
        <authorList>
            <person name="Guo X."/>
            <person name="Li S."/>
            <person name="Zhang J."/>
            <person name="Wu F."/>
            <person name="Li X."/>
            <person name="Wu D."/>
            <person name="Zhang M."/>
            <person name="Ou Z."/>
            <person name="Jie Z."/>
            <person name="Yan Q."/>
            <person name="Li P."/>
            <person name="Yi J."/>
            <person name="Peng Y."/>
        </authorList>
    </citation>
    <scope>NUCLEOTIDE SEQUENCE [LARGE SCALE GENOMIC DNA]</scope>
    <source>
        <strain evidence="7 8">GP24</strain>
    </source>
</reference>
<dbReference type="AlphaFoldDB" id="A0A2N8HEG7"/>
<comment type="subcellular location">
    <subcellularLocation>
        <location evidence="1">Membrane</location>
        <topology evidence="1">Multi-pass membrane protein</topology>
    </subcellularLocation>
</comment>
<feature type="transmembrane region" description="Helical" evidence="5">
    <location>
        <begin position="276"/>
        <end position="300"/>
    </location>
</feature>
<evidence type="ECO:0000259" key="6">
    <source>
        <dbReference type="Pfam" id="PF04932"/>
    </source>
</evidence>
<feature type="transmembrane region" description="Helical" evidence="5">
    <location>
        <begin position="141"/>
        <end position="160"/>
    </location>
</feature>
<feature type="transmembrane region" description="Helical" evidence="5">
    <location>
        <begin position="213"/>
        <end position="231"/>
    </location>
</feature>
<feature type="transmembrane region" description="Helical" evidence="5">
    <location>
        <begin position="5"/>
        <end position="25"/>
    </location>
</feature>
<dbReference type="EMBL" id="PJKA01000010">
    <property type="protein sequence ID" value="PNC18319.1"/>
    <property type="molecule type" value="Genomic_DNA"/>
</dbReference>
<proteinExistence type="predicted"/>
<gene>
    <name evidence="7" type="ORF">CXU22_06755</name>
</gene>
<dbReference type="RefSeq" id="WP_102713827.1">
    <property type="nucleotide sequence ID" value="NZ_PJKA01000010.1"/>
</dbReference>
<feature type="transmembrane region" description="Helical" evidence="5">
    <location>
        <begin position="400"/>
        <end position="421"/>
    </location>
</feature>
<evidence type="ECO:0000313" key="7">
    <source>
        <dbReference type="EMBL" id="PNC18319.1"/>
    </source>
</evidence>
<dbReference type="Pfam" id="PF04932">
    <property type="entry name" value="Wzy_C"/>
    <property type="match status" value="1"/>
</dbReference>
<feature type="transmembrane region" description="Helical" evidence="5">
    <location>
        <begin position="104"/>
        <end position="121"/>
    </location>
</feature>
<comment type="caution">
    <text evidence="7">The sequence shown here is derived from an EMBL/GenBank/DDBJ whole genome shotgun (WGS) entry which is preliminary data.</text>
</comment>
<feature type="domain" description="O-antigen ligase-related" evidence="6">
    <location>
        <begin position="243"/>
        <end position="408"/>
    </location>
</feature>
<evidence type="ECO:0000256" key="5">
    <source>
        <dbReference type="SAM" id="Phobius"/>
    </source>
</evidence>
<keyword evidence="2 5" id="KW-0812">Transmembrane</keyword>
<evidence type="ECO:0000256" key="1">
    <source>
        <dbReference type="ARBA" id="ARBA00004141"/>
    </source>
</evidence>
<evidence type="ECO:0000256" key="3">
    <source>
        <dbReference type="ARBA" id="ARBA00022989"/>
    </source>
</evidence>